<dbReference type="OrthoDB" id="9763003at2"/>
<evidence type="ECO:0000256" key="4">
    <source>
        <dbReference type="ARBA" id="ARBA00022989"/>
    </source>
</evidence>
<dbReference type="Proteomes" id="UP000219494">
    <property type="component" value="Unassembled WGS sequence"/>
</dbReference>
<sequence>MDWLEFAMGLLGGLALFLYGVDLLATALREAQGGRFQKLLERSASNRIAALASGTAATVALDSSSVVIILLITIVDAGLMPFAKALPVILGANVGTTFSSQVFAWNVDTYAPVAVAGGLMWKALARSDSARRRATVVLGLGLVLFGLNIIGTAAEPLQEQPQIIDWLKQLETPLLGVAVGALATVAIQSSSAMMGIAITLAGGGLITLPAGIALMLGAEIGTCADTLVATAGRSRAAVKAGIFHLLFNIATVGIGILLIDRLAGFGQATSAEPGQRIANAHVLFNVVGALVALPFTASAASLLERLVPERDGRDPTATGSERPASASGAN</sequence>
<dbReference type="RefSeq" id="WP_097062154.1">
    <property type="nucleotide sequence ID" value="NZ_OBMI01000001.1"/>
</dbReference>
<dbReference type="InterPro" id="IPR003841">
    <property type="entry name" value="Na/Pi_transpt"/>
</dbReference>
<feature type="transmembrane region" description="Helical" evidence="7">
    <location>
        <begin position="6"/>
        <end position="28"/>
    </location>
</feature>
<evidence type="ECO:0000256" key="5">
    <source>
        <dbReference type="ARBA" id="ARBA00023136"/>
    </source>
</evidence>
<proteinExistence type="predicted"/>
<name>A0A285Q9T7_9SPHN</name>
<dbReference type="NCBIfam" id="NF037997">
    <property type="entry name" value="Na_Pi_symport"/>
    <property type="match status" value="1"/>
</dbReference>
<evidence type="ECO:0000313" key="9">
    <source>
        <dbReference type="Proteomes" id="UP000219494"/>
    </source>
</evidence>
<dbReference type="PANTHER" id="PTHR10010:SF46">
    <property type="entry name" value="SODIUM-DEPENDENT PHOSPHATE TRANSPORT PROTEIN 2B"/>
    <property type="match status" value="1"/>
</dbReference>
<organism evidence="8 9">
    <name type="scientific">Sphingomonas guangdongensis</name>
    <dbReference type="NCBI Taxonomy" id="1141890"/>
    <lineage>
        <taxon>Bacteria</taxon>
        <taxon>Pseudomonadati</taxon>
        <taxon>Pseudomonadota</taxon>
        <taxon>Alphaproteobacteria</taxon>
        <taxon>Sphingomonadales</taxon>
        <taxon>Sphingomonadaceae</taxon>
        <taxon>Sphingomonas</taxon>
    </lineage>
</organism>
<feature type="transmembrane region" description="Helical" evidence="7">
    <location>
        <begin position="48"/>
        <end position="75"/>
    </location>
</feature>
<accession>A0A285Q9T7</accession>
<evidence type="ECO:0000256" key="7">
    <source>
        <dbReference type="SAM" id="Phobius"/>
    </source>
</evidence>
<dbReference type="GO" id="GO:0005886">
    <property type="term" value="C:plasma membrane"/>
    <property type="evidence" value="ECO:0007669"/>
    <property type="project" value="UniProtKB-SubCell"/>
</dbReference>
<dbReference type="GO" id="GO:0005436">
    <property type="term" value="F:sodium:phosphate symporter activity"/>
    <property type="evidence" value="ECO:0007669"/>
    <property type="project" value="InterPro"/>
</dbReference>
<keyword evidence="9" id="KW-1185">Reference proteome</keyword>
<keyword evidence="4 7" id="KW-1133">Transmembrane helix</keyword>
<feature type="transmembrane region" description="Helical" evidence="7">
    <location>
        <begin position="136"/>
        <end position="154"/>
    </location>
</feature>
<comment type="subcellular location">
    <subcellularLocation>
        <location evidence="1">Cell membrane</location>
        <topology evidence="1">Multi-pass membrane protein</topology>
    </subcellularLocation>
</comment>
<keyword evidence="3 7" id="KW-0812">Transmembrane</keyword>
<keyword evidence="5 7" id="KW-0472">Membrane</keyword>
<feature type="transmembrane region" description="Helical" evidence="7">
    <location>
        <begin position="280"/>
        <end position="303"/>
    </location>
</feature>
<dbReference type="PANTHER" id="PTHR10010">
    <property type="entry name" value="SOLUTE CARRIER FAMILY 34 SODIUM PHOSPHATE , MEMBER 2-RELATED"/>
    <property type="match status" value="1"/>
</dbReference>
<evidence type="ECO:0000313" key="8">
    <source>
        <dbReference type="EMBL" id="SOB78705.1"/>
    </source>
</evidence>
<evidence type="ECO:0000256" key="2">
    <source>
        <dbReference type="ARBA" id="ARBA00022475"/>
    </source>
</evidence>
<reference evidence="8 9" key="1">
    <citation type="submission" date="2017-07" db="EMBL/GenBank/DDBJ databases">
        <authorList>
            <person name="Sun Z.S."/>
            <person name="Albrecht U."/>
            <person name="Echele G."/>
            <person name="Lee C.C."/>
        </authorList>
    </citation>
    <scope>NUCLEOTIDE SEQUENCE [LARGE SCALE GENOMIC DNA]</scope>
    <source>
        <strain evidence="8 9">CGMCC 1.12672</strain>
    </source>
</reference>
<feature type="transmembrane region" description="Helical" evidence="7">
    <location>
        <begin position="103"/>
        <end position="124"/>
    </location>
</feature>
<evidence type="ECO:0000256" key="3">
    <source>
        <dbReference type="ARBA" id="ARBA00022692"/>
    </source>
</evidence>
<feature type="region of interest" description="Disordered" evidence="6">
    <location>
        <begin position="310"/>
        <end position="330"/>
    </location>
</feature>
<dbReference type="Pfam" id="PF02690">
    <property type="entry name" value="Na_Pi_cotrans"/>
    <property type="match status" value="2"/>
</dbReference>
<gene>
    <name evidence="8" type="ORF">SAMN06297144_0173</name>
</gene>
<evidence type="ECO:0000256" key="6">
    <source>
        <dbReference type="SAM" id="MobiDB-lite"/>
    </source>
</evidence>
<evidence type="ECO:0000256" key="1">
    <source>
        <dbReference type="ARBA" id="ARBA00004651"/>
    </source>
</evidence>
<dbReference type="EMBL" id="OBMI01000001">
    <property type="protein sequence ID" value="SOB78705.1"/>
    <property type="molecule type" value="Genomic_DNA"/>
</dbReference>
<dbReference type="GO" id="GO:0044341">
    <property type="term" value="P:sodium-dependent phosphate transport"/>
    <property type="evidence" value="ECO:0007669"/>
    <property type="project" value="InterPro"/>
</dbReference>
<feature type="transmembrane region" description="Helical" evidence="7">
    <location>
        <begin position="236"/>
        <end position="259"/>
    </location>
</feature>
<feature type="transmembrane region" description="Helical" evidence="7">
    <location>
        <begin position="194"/>
        <end position="216"/>
    </location>
</feature>
<dbReference type="AlphaFoldDB" id="A0A285Q9T7"/>
<protein>
    <submittedName>
        <fullName evidence="8">Phosphate:Na+ symporter</fullName>
    </submittedName>
</protein>
<keyword evidence="2" id="KW-1003">Cell membrane</keyword>